<dbReference type="Pfam" id="PF09550">
    <property type="entry name" value="Phage_TAC_6"/>
    <property type="match status" value="1"/>
</dbReference>
<gene>
    <name evidence="1" type="ORF">H1D41_10670</name>
</gene>
<comment type="caution">
    <text evidence="1">The sequence shown here is derived from an EMBL/GenBank/DDBJ whole genome shotgun (WGS) entry which is preliminary data.</text>
</comment>
<evidence type="ECO:0000313" key="2">
    <source>
        <dbReference type="Proteomes" id="UP000640583"/>
    </source>
</evidence>
<sequence length="71" mass="7655">MAQAFEWGALLRAGIRGAGLKPHEFWQLTPAELMLILGVDGQGRAFSRGRLDALLTQYPDEAVKGESDGGI</sequence>
<reference evidence="1" key="1">
    <citation type="submission" date="2020-10" db="EMBL/GenBank/DDBJ databases">
        <title>Paenihalocynthiibacter styelae gen. nov., sp. nov., isolated from stalked sea squirt Styela clava.</title>
        <authorList>
            <person name="Kim Y.-O."/>
            <person name="Yoon J.-H."/>
        </authorList>
    </citation>
    <scope>NUCLEOTIDE SEQUENCE</scope>
    <source>
        <strain evidence="1">MYP1-1</strain>
    </source>
</reference>
<dbReference type="RefSeq" id="WP_228848889.1">
    <property type="nucleotide sequence ID" value="NZ_JADCKQ010000007.1"/>
</dbReference>
<protein>
    <submittedName>
        <fullName evidence="1">Phage tail assembly chaperone</fullName>
    </submittedName>
</protein>
<dbReference type="InterPro" id="IPR019056">
    <property type="entry name" value="Phage_TAC_6"/>
</dbReference>
<proteinExistence type="predicted"/>
<dbReference type="AlphaFoldDB" id="A0A8J7J5Y2"/>
<organism evidence="1 2">
    <name type="scientific">Halocynthiibacter styelae</name>
    <dbReference type="NCBI Taxonomy" id="2761955"/>
    <lineage>
        <taxon>Bacteria</taxon>
        <taxon>Pseudomonadati</taxon>
        <taxon>Pseudomonadota</taxon>
        <taxon>Alphaproteobacteria</taxon>
        <taxon>Rhodobacterales</taxon>
        <taxon>Paracoccaceae</taxon>
        <taxon>Halocynthiibacter</taxon>
    </lineage>
</organism>
<name>A0A8J7J5Y2_9RHOB</name>
<keyword evidence="2" id="KW-1185">Reference proteome</keyword>
<evidence type="ECO:0000313" key="1">
    <source>
        <dbReference type="EMBL" id="MBI1494100.1"/>
    </source>
</evidence>
<dbReference type="Proteomes" id="UP000640583">
    <property type="component" value="Unassembled WGS sequence"/>
</dbReference>
<accession>A0A8J7J5Y2</accession>
<dbReference type="EMBL" id="JADCKQ010000007">
    <property type="protein sequence ID" value="MBI1494100.1"/>
    <property type="molecule type" value="Genomic_DNA"/>
</dbReference>